<feature type="signal peptide" evidence="2">
    <location>
        <begin position="1"/>
        <end position="17"/>
    </location>
</feature>
<reference evidence="3" key="1">
    <citation type="submission" date="2022-05" db="EMBL/GenBank/DDBJ databases">
        <authorList>
            <person name="Okamura Y."/>
        </authorList>
    </citation>
    <scope>NUCLEOTIDE SEQUENCE</scope>
</reference>
<dbReference type="AlphaFoldDB" id="A0A9P0T1C9"/>
<keyword evidence="4" id="KW-1185">Reference proteome</keyword>
<evidence type="ECO:0000256" key="1">
    <source>
        <dbReference type="SAM" id="MobiDB-lite"/>
    </source>
</evidence>
<keyword evidence="2" id="KW-0732">Signal</keyword>
<evidence type="ECO:0000313" key="4">
    <source>
        <dbReference type="Proteomes" id="UP001152562"/>
    </source>
</evidence>
<protein>
    <submittedName>
        <fullName evidence="3">Uncharacterized protein</fullName>
    </submittedName>
</protein>
<gene>
    <name evidence="3" type="ORF">PIBRA_LOCUS1820</name>
</gene>
<evidence type="ECO:0000256" key="2">
    <source>
        <dbReference type="SAM" id="SignalP"/>
    </source>
</evidence>
<evidence type="ECO:0000313" key="3">
    <source>
        <dbReference type="EMBL" id="CAH3975127.1"/>
    </source>
</evidence>
<feature type="compositionally biased region" description="Basic and acidic residues" evidence="1">
    <location>
        <begin position="55"/>
        <end position="68"/>
    </location>
</feature>
<sequence>MISVAVFLLIAVYKVQSVQENLNITALYPVNSTNIPKESTEVISNITDKYAHDSNEIEKSQENKEKPTNVKSAKTETTTWKVDAVLTLPKEEVKEIVSKSKGKDKEFKPSQQLESFYVESSFVVPTGKSLGSFTPDKGSSSFVSSNNFFKLDYNHPKASPYKFENDFKPIKAYEYDSKPTAEVPVKIPAGTLYKSPDPFRDKPASDGHDDFSLEFNDGKEKEVKKRKNPWQGLLNLVTALLPIGIIVSALTPSIVTLESTDNNNYNYGNHFSRRADKRLPDISERCKRRLLCEIHSEKNYYRNQIGGQQKQCYKVQCEDPDAMNKLLAWLLAYNRNPINGNK</sequence>
<accession>A0A9P0T1C9</accession>
<feature type="region of interest" description="Disordered" evidence="1">
    <location>
        <begin position="55"/>
        <end position="74"/>
    </location>
</feature>
<dbReference type="EMBL" id="CALOZG010000002">
    <property type="protein sequence ID" value="CAH3975127.1"/>
    <property type="molecule type" value="Genomic_DNA"/>
</dbReference>
<feature type="chain" id="PRO_5040234170" evidence="2">
    <location>
        <begin position="18"/>
        <end position="342"/>
    </location>
</feature>
<organism evidence="3 4">
    <name type="scientific">Pieris brassicae</name>
    <name type="common">White butterfly</name>
    <name type="synonym">Large white butterfly</name>
    <dbReference type="NCBI Taxonomy" id="7116"/>
    <lineage>
        <taxon>Eukaryota</taxon>
        <taxon>Metazoa</taxon>
        <taxon>Ecdysozoa</taxon>
        <taxon>Arthropoda</taxon>
        <taxon>Hexapoda</taxon>
        <taxon>Insecta</taxon>
        <taxon>Pterygota</taxon>
        <taxon>Neoptera</taxon>
        <taxon>Endopterygota</taxon>
        <taxon>Lepidoptera</taxon>
        <taxon>Glossata</taxon>
        <taxon>Ditrysia</taxon>
        <taxon>Papilionoidea</taxon>
        <taxon>Pieridae</taxon>
        <taxon>Pierinae</taxon>
        <taxon>Pieris</taxon>
    </lineage>
</organism>
<comment type="caution">
    <text evidence="3">The sequence shown here is derived from an EMBL/GenBank/DDBJ whole genome shotgun (WGS) entry which is preliminary data.</text>
</comment>
<proteinExistence type="predicted"/>
<dbReference type="Proteomes" id="UP001152562">
    <property type="component" value="Unassembled WGS sequence"/>
</dbReference>
<name>A0A9P0T1C9_PIEBR</name>